<organism evidence="2 3">
    <name type="scientific">Megasphaera hexanoica</name>
    <dbReference type="NCBI Taxonomy" id="1675036"/>
    <lineage>
        <taxon>Bacteria</taxon>
        <taxon>Bacillati</taxon>
        <taxon>Bacillota</taxon>
        <taxon>Negativicutes</taxon>
        <taxon>Veillonellales</taxon>
        <taxon>Veillonellaceae</taxon>
        <taxon>Megasphaera</taxon>
    </lineage>
</organism>
<dbReference type="RefSeq" id="WP_170087820.1">
    <property type="nucleotide sequence ID" value="NZ_JABAFG010000015.1"/>
</dbReference>
<evidence type="ECO:0000313" key="2">
    <source>
        <dbReference type="EMBL" id="NME28851.1"/>
    </source>
</evidence>
<dbReference type="EMBL" id="JABAFG010000015">
    <property type="protein sequence ID" value="NME28851.1"/>
    <property type="molecule type" value="Genomic_DNA"/>
</dbReference>
<proteinExistence type="predicted"/>
<comment type="caution">
    <text evidence="2">The sequence shown here is derived from an EMBL/GenBank/DDBJ whole genome shotgun (WGS) entry which is preliminary data.</text>
</comment>
<accession>A0A848BR54</accession>
<sequence>MCGKVGKAIGSVFGLGHTSTPSVQQADPVATTVDVGDNTKTGDEEATNKAKKKKGFSSTQLTDWRSGISSILGGDTNGKNTLG</sequence>
<dbReference type="Proteomes" id="UP000591071">
    <property type="component" value="Unassembled WGS sequence"/>
</dbReference>
<name>A0A848BR54_9FIRM</name>
<evidence type="ECO:0000256" key="1">
    <source>
        <dbReference type="SAM" id="MobiDB-lite"/>
    </source>
</evidence>
<reference evidence="2 3" key="1">
    <citation type="submission" date="2020-04" db="EMBL/GenBank/DDBJ databases">
        <authorList>
            <person name="Hitch T.C.A."/>
            <person name="Wylensek D."/>
            <person name="Clavel T."/>
        </authorList>
    </citation>
    <scope>NUCLEOTIDE SEQUENCE [LARGE SCALE GENOMIC DNA]</scope>
    <source>
        <strain evidence="2 3">Oil-RF-744-FAT-WT-6-1</strain>
    </source>
</reference>
<evidence type="ECO:0000313" key="3">
    <source>
        <dbReference type="Proteomes" id="UP000591071"/>
    </source>
</evidence>
<gene>
    <name evidence="2" type="ORF">HF872_09500</name>
</gene>
<feature type="region of interest" description="Disordered" evidence="1">
    <location>
        <begin position="13"/>
        <end position="59"/>
    </location>
</feature>
<protein>
    <submittedName>
        <fullName evidence="2">Uncharacterized protein</fullName>
    </submittedName>
</protein>
<dbReference type="AlphaFoldDB" id="A0A848BR54"/>